<dbReference type="Proteomes" id="UP000245626">
    <property type="component" value="Unassembled WGS sequence"/>
</dbReference>
<evidence type="ECO:0000313" key="1">
    <source>
        <dbReference type="EMBL" id="PWN52877.1"/>
    </source>
</evidence>
<gene>
    <name evidence="1" type="ORF">IE53DRAFT_242914</name>
</gene>
<sequence>MKVRLRVPLSSALREDSSGNSFDNTDNDLQDQSSQASASPGPEEDDPDAAEEAEMDELIDETPMAQNQSVGSPQTSKTAKTKSSRSRNGSSKPAPKAKVAKAAAERSSSQRLDVSNSPSPSLGSIIDAESEGVTTGTSTPLAGGKRAKSIAAQVAQSLTLEELDALPAAKRRKSHKARGAPGPGRGWRKGLVKGQKPIYELPPLPAQAMSTPSGAAQPSSISKSQASTLKQDIASAPMAVDPSQTNAGQAKTSSNTSRPTGWKYPPLPSTKSGPPINPLAKIPVSFQPSSPLDRTGSTKRVRSWEKKPREILNLGGRSWRISTWYGGEDRGFNPKAVAEAAAAAAAAASSSGNVVTGQSATSLNTGGADTSTPSTPSGNHKPQQSTLTSIKASGGSKPASASTPKDASPLPLPKHATVTKSHVAGDITPGDAADWRGQSPAFLAGAR</sequence>
<protein>
    <submittedName>
        <fullName evidence="1">Uncharacterized protein</fullName>
    </submittedName>
</protein>
<evidence type="ECO:0000313" key="2">
    <source>
        <dbReference type="Proteomes" id="UP000245626"/>
    </source>
</evidence>
<organism evidence="1 2">
    <name type="scientific">Violaceomyces palustris</name>
    <dbReference type="NCBI Taxonomy" id="1673888"/>
    <lineage>
        <taxon>Eukaryota</taxon>
        <taxon>Fungi</taxon>
        <taxon>Dikarya</taxon>
        <taxon>Basidiomycota</taxon>
        <taxon>Ustilaginomycotina</taxon>
        <taxon>Ustilaginomycetes</taxon>
        <taxon>Violaceomycetales</taxon>
        <taxon>Violaceomycetaceae</taxon>
        <taxon>Violaceomyces</taxon>
    </lineage>
</organism>
<dbReference type="EMBL" id="KZ819753">
    <property type="protein sequence ID" value="PWN52877.1"/>
    <property type="molecule type" value="Genomic_DNA"/>
</dbReference>
<proteinExistence type="predicted"/>
<keyword evidence="2" id="KW-1185">Reference proteome</keyword>
<reference evidence="1 2" key="1">
    <citation type="journal article" date="2018" name="Mol. Biol. Evol.">
        <title>Broad Genomic Sampling Reveals a Smut Pathogenic Ancestry of the Fungal Clade Ustilaginomycotina.</title>
        <authorList>
            <person name="Kijpornyongpan T."/>
            <person name="Mondo S.J."/>
            <person name="Barry K."/>
            <person name="Sandor L."/>
            <person name="Lee J."/>
            <person name="Lipzen A."/>
            <person name="Pangilinan J."/>
            <person name="LaButti K."/>
            <person name="Hainaut M."/>
            <person name="Henrissat B."/>
            <person name="Grigoriev I.V."/>
            <person name="Spatafora J.W."/>
            <person name="Aime M.C."/>
        </authorList>
    </citation>
    <scope>NUCLEOTIDE SEQUENCE [LARGE SCALE GENOMIC DNA]</scope>
    <source>
        <strain evidence="1 2">SA 807</strain>
    </source>
</reference>
<accession>A0ACD0P488</accession>
<name>A0ACD0P488_9BASI</name>